<reference evidence="2 3" key="1">
    <citation type="submission" date="2018-12" db="EMBL/GenBank/DDBJ databases">
        <title>Unveiling genomic diversity among members of the Bifidobacterium pseudolongum species, a widely distributed gut commensal of the animal kingdom.</title>
        <authorList>
            <person name="Lugli G.A."/>
            <person name="Duranti S."/>
            <person name="Albert K."/>
            <person name="Mancabelli L."/>
            <person name="Napoli S."/>
            <person name="Viappiani A."/>
            <person name="Anzalone R."/>
            <person name="Longhi G."/>
            <person name="Milani C."/>
            <person name="Turroni F."/>
            <person name="Alessandri G."/>
            <person name="Sela D.A."/>
            <person name="Van Sinderen D."/>
            <person name="Ventura M."/>
        </authorList>
    </citation>
    <scope>NUCLEOTIDE SEQUENCE [LARGE SCALE GENOMIC DNA]</scope>
    <source>
        <strain evidence="2 3">2054B</strain>
    </source>
</reference>
<sequence>MADEPDEPERQGNDGGHFDDAELEAMLENFEEEFHEGEGGSGASEPSDAEGDGPSFEDELEGLLGDKAKAAFICTRLNSAELLAAFCQISDISAECIGSEQGAVAVLHNLDGDGPEAAVKDLTKVVGGLSGLLVVNRADKVEATVYYNGQAGEQLPPPFVFPSLAPFVEDVMLGISTVQDVLAQSDDVVSSDAMGQTRAYGIIAKHTHMGNGQSSIE</sequence>
<dbReference type="Proteomes" id="UP000294221">
    <property type="component" value="Unassembled WGS sequence"/>
</dbReference>
<protein>
    <submittedName>
        <fullName evidence="2">Uncharacterized protein</fullName>
    </submittedName>
</protein>
<evidence type="ECO:0000313" key="2">
    <source>
        <dbReference type="EMBL" id="RYQ19934.1"/>
    </source>
</evidence>
<dbReference type="RefSeq" id="WP_033488633.1">
    <property type="nucleotide sequence ID" value="NZ_CP093555.1"/>
</dbReference>
<name>A0A4Q5A8M1_9BIFI</name>
<feature type="compositionally biased region" description="Acidic residues" evidence="1">
    <location>
        <begin position="21"/>
        <end position="35"/>
    </location>
</feature>
<organism evidence="2 3">
    <name type="scientific">Bifidobacterium pseudolongum subsp. pseudolongum</name>
    <dbReference type="NCBI Taxonomy" id="31954"/>
    <lineage>
        <taxon>Bacteria</taxon>
        <taxon>Bacillati</taxon>
        <taxon>Actinomycetota</taxon>
        <taxon>Actinomycetes</taxon>
        <taxon>Bifidobacteriales</taxon>
        <taxon>Bifidobacteriaceae</taxon>
        <taxon>Bifidobacterium</taxon>
    </lineage>
</organism>
<feature type="compositionally biased region" description="Acidic residues" evidence="1">
    <location>
        <begin position="47"/>
        <end position="59"/>
    </location>
</feature>
<dbReference type="EMBL" id="RYUN01000008">
    <property type="protein sequence ID" value="RYQ19934.1"/>
    <property type="molecule type" value="Genomic_DNA"/>
</dbReference>
<evidence type="ECO:0000313" key="3">
    <source>
        <dbReference type="Proteomes" id="UP000294221"/>
    </source>
</evidence>
<gene>
    <name evidence="2" type="ORF">PG2054B_1242</name>
</gene>
<dbReference type="AlphaFoldDB" id="A0A4Q5A8M1"/>
<evidence type="ECO:0000256" key="1">
    <source>
        <dbReference type="SAM" id="MobiDB-lite"/>
    </source>
</evidence>
<proteinExistence type="predicted"/>
<feature type="region of interest" description="Disordered" evidence="1">
    <location>
        <begin position="1"/>
        <end position="59"/>
    </location>
</feature>
<feature type="compositionally biased region" description="Basic and acidic residues" evidence="1">
    <location>
        <begin position="8"/>
        <end position="20"/>
    </location>
</feature>
<accession>A0A4Q5A8M1</accession>
<comment type="caution">
    <text evidence="2">The sequence shown here is derived from an EMBL/GenBank/DDBJ whole genome shotgun (WGS) entry which is preliminary data.</text>
</comment>